<reference evidence="1 2" key="1">
    <citation type="journal article" date="2013" name="Appl. Microbiol. Biotechnol.">
        <title>Glycerol assimilation and production of 1,3-propanediol by Citrobacter amalonaticus Y19.</title>
        <authorList>
            <person name="Ainala S.K."/>
            <person name="Ashok S."/>
            <person name="Ko Y."/>
            <person name="Park S."/>
        </authorList>
    </citation>
    <scope>NUCLEOTIDE SEQUENCE [LARGE SCALE GENOMIC DNA]</scope>
    <source>
        <strain evidence="1 2">Y19</strain>
    </source>
</reference>
<dbReference type="OrthoDB" id="6626916at2"/>
<name>A0A0F6TUW2_CITAM</name>
<dbReference type="PATRIC" id="fig|1261127.3.peg.2352"/>
<dbReference type="AlphaFoldDB" id="A0A0F6TUW2"/>
<dbReference type="Proteomes" id="UP000034085">
    <property type="component" value="Chromosome"/>
</dbReference>
<evidence type="ECO:0000313" key="1">
    <source>
        <dbReference type="EMBL" id="AKE59122.1"/>
    </source>
</evidence>
<dbReference type="HOGENOM" id="CLU_2493818_0_0_6"/>
<sequence length="86" mass="9786">MRITVTSQNVDRHKKKIERDDLKGLTYFIQMANSVRVTASQDHQAIVQGVLGKPDGDNYHQLPSYWVWNDVDAVKLVDVLYAVANT</sequence>
<organism evidence="1 2">
    <name type="scientific">Citrobacter amalonaticus Y19</name>
    <dbReference type="NCBI Taxonomy" id="1261127"/>
    <lineage>
        <taxon>Bacteria</taxon>
        <taxon>Pseudomonadati</taxon>
        <taxon>Pseudomonadota</taxon>
        <taxon>Gammaproteobacteria</taxon>
        <taxon>Enterobacterales</taxon>
        <taxon>Enterobacteriaceae</taxon>
        <taxon>Citrobacter</taxon>
    </lineage>
</organism>
<accession>A0A0F6TUW2</accession>
<dbReference type="EMBL" id="CP011132">
    <property type="protein sequence ID" value="AKE59122.1"/>
    <property type="molecule type" value="Genomic_DNA"/>
</dbReference>
<protein>
    <submittedName>
        <fullName evidence="1">Uncharacterized protein</fullName>
    </submittedName>
</protein>
<evidence type="ECO:0000313" key="2">
    <source>
        <dbReference type="Proteomes" id="UP000034085"/>
    </source>
</evidence>
<proteinExistence type="predicted"/>
<dbReference type="KEGG" id="cama:F384_11275"/>
<dbReference type="RefSeq" id="WP_046481558.1">
    <property type="nucleotide sequence ID" value="NZ_CP011132.1"/>
</dbReference>
<gene>
    <name evidence="1" type="ORF">F384_11275</name>
</gene>